<organism evidence="1 2">
    <name type="scientific">Plasmopara halstedii</name>
    <name type="common">Downy mildew of sunflower</name>
    <dbReference type="NCBI Taxonomy" id="4781"/>
    <lineage>
        <taxon>Eukaryota</taxon>
        <taxon>Sar</taxon>
        <taxon>Stramenopiles</taxon>
        <taxon>Oomycota</taxon>
        <taxon>Peronosporomycetes</taxon>
        <taxon>Peronosporales</taxon>
        <taxon>Peronosporaceae</taxon>
        <taxon>Plasmopara</taxon>
    </lineage>
</organism>
<accession>A0A0P1AIP2</accession>
<dbReference type="EMBL" id="CCYD01000524">
    <property type="protein sequence ID" value="CEG41076.1"/>
    <property type="molecule type" value="Genomic_DNA"/>
</dbReference>
<proteinExistence type="predicted"/>
<dbReference type="AlphaFoldDB" id="A0A0P1AIP2"/>
<dbReference type="OrthoDB" id="168174at2759"/>
<evidence type="ECO:0000313" key="2">
    <source>
        <dbReference type="Proteomes" id="UP000054928"/>
    </source>
</evidence>
<dbReference type="RefSeq" id="XP_024577445.1">
    <property type="nucleotide sequence ID" value="XM_024726806.1"/>
</dbReference>
<keyword evidence="2" id="KW-1185">Reference proteome</keyword>
<dbReference type="Proteomes" id="UP000054928">
    <property type="component" value="Unassembled WGS sequence"/>
</dbReference>
<sequence>MPSVDNSAINTDDILTPPVIMAAAQEHFNQNHLSSSKKKSRADAKIWWGNNEEESDLLEDKTMTAMSMDTSSQADDGLPTIRFSESESKMEFGRTIWSVTPKELTELSKNTSALLTTESTQKLSFSSTKTGKQDYHNCVKEGAEEGKTHKIFKKYYGLPIIPFYESSRRSEASAAKAGLLSPQAKIILSHDLDHGRSGLSANTAIFHPRQTCETNELIQLVDVPFTSKKVAPHMDWWPGDWRCTNCGNHVLHLG</sequence>
<dbReference type="GeneID" id="36406300"/>
<name>A0A0P1AIP2_PLAHL</name>
<reference evidence="2" key="1">
    <citation type="submission" date="2014-09" db="EMBL/GenBank/DDBJ databases">
        <authorList>
            <person name="Sharma Rahul"/>
            <person name="Thines Marco"/>
        </authorList>
    </citation>
    <scope>NUCLEOTIDE SEQUENCE [LARGE SCALE GENOMIC DNA]</scope>
</reference>
<evidence type="ECO:0000313" key="1">
    <source>
        <dbReference type="EMBL" id="CEG41076.1"/>
    </source>
</evidence>
<protein>
    <submittedName>
        <fullName evidence="1">Uncharacterized protein</fullName>
    </submittedName>
</protein>